<name>A0A402B099_9CHLR</name>
<proteinExistence type="predicted"/>
<dbReference type="AlphaFoldDB" id="A0A402B099"/>
<sequence>MAVEPPIVDYLVYIPVVVDYLAIVDIRLAAEAAETVVASGALSVFLSLHHRTKGFEFYIIVSIYILKVF</sequence>
<comment type="caution">
    <text evidence="1">The sequence shown here is derived from an EMBL/GenBank/DDBJ whole genome shotgun (WGS) entry which is preliminary data.</text>
</comment>
<protein>
    <submittedName>
        <fullName evidence="1">Uncharacterized protein</fullName>
    </submittedName>
</protein>
<gene>
    <name evidence="1" type="ORF">KDA_02690</name>
</gene>
<accession>A0A402B099</accession>
<organism evidence="1 2">
    <name type="scientific">Dictyobacter alpinus</name>
    <dbReference type="NCBI Taxonomy" id="2014873"/>
    <lineage>
        <taxon>Bacteria</taxon>
        <taxon>Bacillati</taxon>
        <taxon>Chloroflexota</taxon>
        <taxon>Ktedonobacteria</taxon>
        <taxon>Ktedonobacterales</taxon>
        <taxon>Dictyobacteraceae</taxon>
        <taxon>Dictyobacter</taxon>
    </lineage>
</organism>
<reference evidence="2" key="1">
    <citation type="submission" date="2018-12" db="EMBL/GenBank/DDBJ databases">
        <title>Tengunoibacter tsumagoiensis gen. nov., sp. nov., Dictyobacter kobayashii sp. nov., D. alpinus sp. nov., and D. joshuensis sp. nov. and description of Dictyobacteraceae fam. nov. within the order Ktedonobacterales isolated from Tengu-no-mugimeshi.</title>
        <authorList>
            <person name="Wang C.M."/>
            <person name="Zheng Y."/>
            <person name="Sakai Y."/>
            <person name="Toyoda A."/>
            <person name="Minakuchi Y."/>
            <person name="Abe K."/>
            <person name="Yokota A."/>
            <person name="Yabe S."/>
        </authorList>
    </citation>
    <scope>NUCLEOTIDE SEQUENCE [LARGE SCALE GENOMIC DNA]</scope>
    <source>
        <strain evidence="2">Uno16</strain>
    </source>
</reference>
<evidence type="ECO:0000313" key="1">
    <source>
        <dbReference type="EMBL" id="GCE24785.1"/>
    </source>
</evidence>
<evidence type="ECO:0000313" key="2">
    <source>
        <dbReference type="Proteomes" id="UP000287171"/>
    </source>
</evidence>
<keyword evidence="2" id="KW-1185">Reference proteome</keyword>
<dbReference type="Proteomes" id="UP000287171">
    <property type="component" value="Unassembled WGS sequence"/>
</dbReference>
<dbReference type="EMBL" id="BIFT01000001">
    <property type="protein sequence ID" value="GCE24785.1"/>
    <property type="molecule type" value="Genomic_DNA"/>
</dbReference>